<evidence type="ECO:0000313" key="12">
    <source>
        <dbReference type="EMBL" id="ORX84408.1"/>
    </source>
</evidence>
<evidence type="ECO:0000256" key="2">
    <source>
        <dbReference type="ARBA" id="ARBA00022603"/>
    </source>
</evidence>
<evidence type="ECO:0000256" key="9">
    <source>
        <dbReference type="RuleBase" id="RU000416"/>
    </source>
</evidence>
<dbReference type="Gene3D" id="3.90.120.10">
    <property type="entry name" value="DNA Methylase, subunit A, domain 2"/>
    <property type="match status" value="1"/>
</dbReference>
<dbReference type="Gene3D" id="2.30.30.490">
    <property type="match status" value="1"/>
</dbReference>
<dbReference type="InterPro" id="IPR001025">
    <property type="entry name" value="BAH_dom"/>
</dbReference>
<protein>
    <recommendedName>
        <fullName evidence="10">Cytosine-specific methyltransferase</fullName>
        <ecNumber evidence="10">2.1.1.37</ecNumber>
    </recommendedName>
</protein>
<dbReference type="GO" id="GO:0005634">
    <property type="term" value="C:nucleus"/>
    <property type="evidence" value="ECO:0007669"/>
    <property type="project" value="UniProtKB-SubCell"/>
</dbReference>
<dbReference type="InterPro" id="IPR001525">
    <property type="entry name" value="C5_MeTfrase"/>
</dbReference>
<evidence type="ECO:0000256" key="4">
    <source>
        <dbReference type="ARBA" id="ARBA00022691"/>
    </source>
</evidence>
<comment type="subcellular location">
    <subcellularLocation>
        <location evidence="1">Nucleus</location>
    </subcellularLocation>
</comment>
<evidence type="ECO:0000256" key="6">
    <source>
        <dbReference type="ARBA" id="ARBA00023125"/>
    </source>
</evidence>
<keyword evidence="5" id="KW-0677">Repeat</keyword>
<evidence type="ECO:0000256" key="10">
    <source>
        <dbReference type="RuleBase" id="RU000417"/>
    </source>
</evidence>
<dbReference type="Pfam" id="PF00145">
    <property type="entry name" value="DNA_methylase"/>
    <property type="match status" value="1"/>
</dbReference>
<dbReference type="GO" id="GO:0003886">
    <property type="term" value="F:DNA (cytosine-5-)-methyltransferase activity"/>
    <property type="evidence" value="ECO:0007669"/>
    <property type="project" value="UniProtKB-EC"/>
</dbReference>
<proteinExistence type="inferred from homology"/>
<feature type="domain" description="BAH" evidence="11">
    <location>
        <begin position="374"/>
        <end position="499"/>
    </location>
</feature>
<dbReference type="Proteomes" id="UP000193498">
    <property type="component" value="Unassembled WGS sequence"/>
</dbReference>
<evidence type="ECO:0000313" key="13">
    <source>
        <dbReference type="Proteomes" id="UP000193498"/>
    </source>
</evidence>
<evidence type="ECO:0000259" key="11">
    <source>
        <dbReference type="PROSITE" id="PS51038"/>
    </source>
</evidence>
<organism evidence="12 13">
    <name type="scientific">Basidiobolus meristosporus CBS 931.73</name>
    <dbReference type="NCBI Taxonomy" id="1314790"/>
    <lineage>
        <taxon>Eukaryota</taxon>
        <taxon>Fungi</taxon>
        <taxon>Fungi incertae sedis</taxon>
        <taxon>Zoopagomycota</taxon>
        <taxon>Entomophthoromycotina</taxon>
        <taxon>Basidiobolomycetes</taxon>
        <taxon>Basidiobolales</taxon>
        <taxon>Basidiobolaceae</taxon>
        <taxon>Basidiobolus</taxon>
    </lineage>
</organism>
<dbReference type="InterPro" id="IPR050390">
    <property type="entry name" value="C5-Methyltransferase"/>
</dbReference>
<dbReference type="AlphaFoldDB" id="A0A1Y1XF80"/>
<dbReference type="GO" id="GO:0044027">
    <property type="term" value="P:negative regulation of gene expression via chromosomal CpG island methylation"/>
    <property type="evidence" value="ECO:0007669"/>
    <property type="project" value="TreeGrafter"/>
</dbReference>
<reference evidence="12 13" key="1">
    <citation type="submission" date="2016-07" db="EMBL/GenBank/DDBJ databases">
        <title>Pervasive Adenine N6-methylation of Active Genes in Fungi.</title>
        <authorList>
            <consortium name="DOE Joint Genome Institute"/>
            <person name="Mondo S.J."/>
            <person name="Dannebaum R.O."/>
            <person name="Kuo R.C."/>
            <person name="Labutti K."/>
            <person name="Haridas S."/>
            <person name="Kuo A."/>
            <person name="Salamov A."/>
            <person name="Ahrendt S.R."/>
            <person name="Lipzen A."/>
            <person name="Sullivan W."/>
            <person name="Andreopoulos W.B."/>
            <person name="Clum A."/>
            <person name="Lindquist E."/>
            <person name="Daum C."/>
            <person name="Ramamoorthy G.K."/>
            <person name="Gryganskyi A."/>
            <person name="Culley D."/>
            <person name="Magnuson J.K."/>
            <person name="James T.Y."/>
            <person name="O'Malley M.A."/>
            <person name="Stajich J.E."/>
            <person name="Spatafora J.W."/>
            <person name="Visel A."/>
            <person name="Grigoriev I.V."/>
        </authorList>
    </citation>
    <scope>NUCLEOTIDE SEQUENCE [LARGE SCALE GENOMIC DNA]</scope>
    <source>
        <strain evidence="12 13">CBS 931.73</strain>
    </source>
</reference>
<keyword evidence="13" id="KW-1185">Reference proteome</keyword>
<dbReference type="PANTHER" id="PTHR10629:SF54">
    <property type="entry name" value="DNA METHYLTRANSFERASE DIM-2"/>
    <property type="match status" value="1"/>
</dbReference>
<dbReference type="InterPro" id="IPR018117">
    <property type="entry name" value="C5_DNA_meth_AS"/>
</dbReference>
<evidence type="ECO:0000256" key="1">
    <source>
        <dbReference type="ARBA" id="ARBA00004123"/>
    </source>
</evidence>
<keyword evidence="7" id="KW-0539">Nucleus</keyword>
<keyword evidence="4 8" id="KW-0949">S-adenosyl-L-methionine</keyword>
<comment type="catalytic activity">
    <reaction evidence="10">
        <text>a 2'-deoxycytidine in DNA + S-adenosyl-L-methionine = a 5-methyl-2'-deoxycytidine in DNA + S-adenosyl-L-homocysteine + H(+)</text>
        <dbReference type="Rhea" id="RHEA:13681"/>
        <dbReference type="Rhea" id="RHEA-COMP:11369"/>
        <dbReference type="Rhea" id="RHEA-COMP:11370"/>
        <dbReference type="ChEBI" id="CHEBI:15378"/>
        <dbReference type="ChEBI" id="CHEBI:57856"/>
        <dbReference type="ChEBI" id="CHEBI:59789"/>
        <dbReference type="ChEBI" id="CHEBI:85452"/>
        <dbReference type="ChEBI" id="CHEBI:85454"/>
        <dbReference type="EC" id="2.1.1.37"/>
    </reaction>
</comment>
<dbReference type="PROSITE" id="PS51038">
    <property type="entry name" value="BAH"/>
    <property type="match status" value="1"/>
</dbReference>
<dbReference type="InterPro" id="IPR022702">
    <property type="entry name" value="Cytosine_MeTrfase1_RFD"/>
</dbReference>
<dbReference type="GO" id="GO:0032259">
    <property type="term" value="P:methylation"/>
    <property type="evidence" value="ECO:0007669"/>
    <property type="project" value="UniProtKB-KW"/>
</dbReference>
<dbReference type="Gene3D" id="3.40.50.150">
    <property type="entry name" value="Vaccinia Virus protein VP39"/>
    <property type="match status" value="1"/>
</dbReference>
<keyword evidence="6" id="KW-0238">DNA-binding</keyword>
<feature type="non-terminal residue" evidence="12">
    <location>
        <position position="906"/>
    </location>
</feature>
<dbReference type="NCBIfam" id="TIGR00675">
    <property type="entry name" value="dcm"/>
    <property type="match status" value="1"/>
</dbReference>
<sequence>MSRIQRKLSFRKKWGKAKELNFTERQEKTAVTFSRREVYVAGSAGRFLNIANTQTTASLKRRFVREASLRKAVVVEIPIKRRRTSTGAVRVLVPTFERSNRAITREGEEEIVQLLTNYSVAIAEEESQKKYHEFYLDSFTFYNAKGQPIELTEDIDFEEPIIWIKSTVQDDTWYLLKSPSQSYAKAWYKFCWKARFTKYIIDFVQEDPERLFKDIKVKKEFQRVATKLKWREYTLTTPKVEFWFRNLFGRHIRKINLPCSPEESSNAPPENLDPVTGFGIDFVPSDIEWRDPLLLEEGLYNEIVYGGMPIKVGDIVELHHVPHVYFCRFFYDHLNGCFWKLDQEELSNSKKVLVCGCAATSDSVLHKSELYNVREYRVGDTLLLRPTRYRDQPLYKVCEVTRVDTRSQQLTIRYFINARETCQKYKLEVPKPALNELYFCEKYDILNLKDFGKIGRFCHVEYKSPRSHLPVNLQHHGAGLQYFFSYRFEEQGERLLEIDCNIPERFPPYLTKSSGYKKLRVLDLFCGGGSFGRGLQDTGLFECKWAVDIDCMATFTYKSNAYGENVQVYNQSVNLFLENCIKNNSCTPKKGEVDMILAGNPCQGFSSLNLNRSNDQSQSNNSLLASLASFVEFYEPKYVLLENVSNFPKVTVEVDGKKRSPFRIFLAFLLAMGYQVRWSYISAAHHGCPQNRVRFFLWAAAKGEELPLFPPPSHHGTNARYAQTSITLPSTEKVPGVVEPMFASFPMRTIDEAIGDLPPIGEGHIQHFEFPDHMVVPLPYEQQMLVNQIPIYPPGCDYRYLVGQRLPNGNTVVLPSWLKRKIARGTSLGTQFGRVDRDGLFQTITTRCVPTGFQGRVLHYQENRVLSVREVARAQGFLDSDQIVGRPQDQYRIIGNSVPRSLAFAL</sequence>
<dbReference type="SUPFAM" id="SSF53335">
    <property type="entry name" value="S-adenosyl-L-methionine-dependent methyltransferases"/>
    <property type="match status" value="1"/>
</dbReference>
<dbReference type="InParanoid" id="A0A1Y1XF80"/>
<keyword evidence="3 8" id="KW-0808">Transferase</keyword>
<accession>A0A1Y1XF80</accession>
<dbReference type="STRING" id="1314790.A0A1Y1XF80"/>
<feature type="active site" evidence="8">
    <location>
        <position position="602"/>
    </location>
</feature>
<dbReference type="InterPro" id="IPR043151">
    <property type="entry name" value="BAH_sf"/>
</dbReference>
<evidence type="ECO:0000256" key="3">
    <source>
        <dbReference type="ARBA" id="ARBA00022679"/>
    </source>
</evidence>
<dbReference type="EMBL" id="MCFE01000612">
    <property type="protein sequence ID" value="ORX84408.1"/>
    <property type="molecule type" value="Genomic_DNA"/>
</dbReference>
<dbReference type="EC" id="2.1.1.37" evidence="10"/>
<evidence type="ECO:0000256" key="5">
    <source>
        <dbReference type="ARBA" id="ARBA00022737"/>
    </source>
</evidence>
<evidence type="ECO:0000256" key="7">
    <source>
        <dbReference type="ARBA" id="ARBA00023242"/>
    </source>
</evidence>
<keyword evidence="2 8" id="KW-0489">Methyltransferase</keyword>
<gene>
    <name evidence="12" type="ORF">K493DRAFT_411566</name>
</gene>
<dbReference type="PRINTS" id="PR00105">
    <property type="entry name" value="C5METTRFRASE"/>
</dbReference>
<evidence type="ECO:0000256" key="8">
    <source>
        <dbReference type="PROSITE-ProRule" id="PRU01016"/>
    </source>
</evidence>
<dbReference type="PANTHER" id="PTHR10629">
    <property type="entry name" value="CYTOSINE-SPECIFIC METHYLTRANSFERASE"/>
    <property type="match status" value="1"/>
</dbReference>
<comment type="similarity">
    <text evidence="8 9">Belongs to the class I-like SAM-binding methyltransferase superfamily. C5-methyltransferase family.</text>
</comment>
<dbReference type="PROSITE" id="PS00094">
    <property type="entry name" value="C5_MTASE_1"/>
    <property type="match status" value="1"/>
</dbReference>
<comment type="caution">
    <text evidence="12">The sequence shown here is derived from an EMBL/GenBank/DDBJ whole genome shotgun (WGS) entry which is preliminary data.</text>
</comment>
<name>A0A1Y1XF80_9FUNG</name>
<dbReference type="GO" id="GO:0003682">
    <property type="term" value="F:chromatin binding"/>
    <property type="evidence" value="ECO:0007669"/>
    <property type="project" value="InterPro"/>
</dbReference>
<dbReference type="InterPro" id="IPR029063">
    <property type="entry name" value="SAM-dependent_MTases_sf"/>
</dbReference>
<dbReference type="Pfam" id="PF12047">
    <property type="entry name" value="DNMT1-RFD"/>
    <property type="match status" value="1"/>
</dbReference>
<dbReference type="PROSITE" id="PS51679">
    <property type="entry name" value="SAM_MT_C5"/>
    <property type="match status" value="1"/>
</dbReference>
<dbReference type="GO" id="GO:0003677">
    <property type="term" value="F:DNA binding"/>
    <property type="evidence" value="ECO:0007669"/>
    <property type="project" value="UniProtKB-KW"/>
</dbReference>
<dbReference type="OrthoDB" id="5577209at2759"/>